<evidence type="ECO:0000256" key="1">
    <source>
        <dbReference type="SAM" id="MobiDB-lite"/>
    </source>
</evidence>
<dbReference type="EMBL" id="JARK01001347">
    <property type="protein sequence ID" value="EYC25658.1"/>
    <property type="molecule type" value="Genomic_DNA"/>
</dbReference>
<sequence length="115" mass="12935">MRPYAPLRSPRVNMLTPHKFTHPLTRFPESILTSGGIHERSQEGSELPAHLDLTSFSSKISQTVRVDGGDPSTASTTTPRNRAARTGIVVASRRSAIFRRFSTQFRYLFTFFHVS</sequence>
<evidence type="ECO:0000313" key="3">
    <source>
        <dbReference type="Proteomes" id="UP000024635"/>
    </source>
</evidence>
<comment type="caution">
    <text evidence="2">The sequence shown here is derived from an EMBL/GenBank/DDBJ whole genome shotgun (WGS) entry which is preliminary data.</text>
</comment>
<name>A0A016VFZ0_9BILA</name>
<protein>
    <submittedName>
        <fullName evidence="2">Uncharacterized protein</fullName>
    </submittedName>
</protein>
<keyword evidence="3" id="KW-1185">Reference proteome</keyword>
<organism evidence="2 3">
    <name type="scientific">Ancylostoma ceylanicum</name>
    <dbReference type="NCBI Taxonomy" id="53326"/>
    <lineage>
        <taxon>Eukaryota</taxon>
        <taxon>Metazoa</taxon>
        <taxon>Ecdysozoa</taxon>
        <taxon>Nematoda</taxon>
        <taxon>Chromadorea</taxon>
        <taxon>Rhabditida</taxon>
        <taxon>Rhabditina</taxon>
        <taxon>Rhabditomorpha</taxon>
        <taxon>Strongyloidea</taxon>
        <taxon>Ancylostomatidae</taxon>
        <taxon>Ancylostomatinae</taxon>
        <taxon>Ancylostoma</taxon>
    </lineage>
</organism>
<gene>
    <name evidence="2" type="primary">Acey_s0011.g1320</name>
    <name evidence="2" type="ORF">Y032_0011g1320</name>
</gene>
<proteinExistence type="predicted"/>
<dbReference type="AlphaFoldDB" id="A0A016VFZ0"/>
<evidence type="ECO:0000313" key="2">
    <source>
        <dbReference type="EMBL" id="EYC25658.1"/>
    </source>
</evidence>
<reference evidence="3" key="1">
    <citation type="journal article" date="2015" name="Nat. Genet.">
        <title>The genome and transcriptome of the zoonotic hookworm Ancylostoma ceylanicum identify infection-specific gene families.</title>
        <authorList>
            <person name="Schwarz E.M."/>
            <person name="Hu Y."/>
            <person name="Antoshechkin I."/>
            <person name="Miller M.M."/>
            <person name="Sternberg P.W."/>
            <person name="Aroian R.V."/>
        </authorList>
    </citation>
    <scope>NUCLEOTIDE SEQUENCE</scope>
    <source>
        <strain evidence="3">HY135</strain>
    </source>
</reference>
<accession>A0A016VFZ0</accession>
<dbReference type="Proteomes" id="UP000024635">
    <property type="component" value="Unassembled WGS sequence"/>
</dbReference>
<feature type="region of interest" description="Disordered" evidence="1">
    <location>
        <begin position="63"/>
        <end position="84"/>
    </location>
</feature>